<feature type="compositionally biased region" description="Low complexity" evidence="1">
    <location>
        <begin position="39"/>
        <end position="50"/>
    </location>
</feature>
<feature type="transmembrane region" description="Helical" evidence="2">
    <location>
        <begin position="467"/>
        <end position="487"/>
    </location>
</feature>
<feature type="transmembrane region" description="Helical" evidence="2">
    <location>
        <begin position="892"/>
        <end position="912"/>
    </location>
</feature>
<feature type="compositionally biased region" description="Low complexity" evidence="1">
    <location>
        <begin position="121"/>
        <end position="132"/>
    </location>
</feature>
<keyword evidence="2" id="KW-0812">Transmembrane</keyword>
<keyword evidence="2" id="KW-1133">Transmembrane helix</keyword>
<sequence length="1029" mass="111684">MAASWNNLGLHPAAAGEDKIVVGAFDESRSSGFSFARYPSSQPTTSTTPLVPQPLLSPPLPSHRGASPGPTSPRSPSSPRSFQSLNSPSSPGFPPSPFYPPSPGLLQRGQFSSSPTSDGFTATTLSGTTGATDPRLLRASTKMDALIETPYYDTPPNTAGSRGETSFRGLDLVEPTEVSLRGGWSPSWLRRWVIGIFVGCSIMLAVVGEVVMWLLSRGDVESNVRGLWTFGPVVVISIMAMLWSRVETQALLYTPWIVLDRRPTTVDETRRKQAHRTILLDYPSLGSFQALNKAFRNRHHLVVVSIIAKFLLRVQIVLSTAIFHAEILADGANLLRIRTGILHAVVGVFLILSGVLLPMMYHAPPPRGIAPRDPTSPAGTAALLASSQQLLARLTGTGHAGMDVVAARLAGSWYSTEAHQPGRRPENMFQLKQLSGGNGPISADPSERSEETTGVYRPWTQGARIHIVSVAVSVVLLAGVCIVFNLKGNGDGFEAESEIFVLWTCLPTLVFAALAIFWTRIDLDNRRLAPFLKLTVAKCRFQESLGLTYMNEFGLYTAGKAMKKHDWFVFLAKCTSMLGWLMPIFTAGLFAITQVAQTADLELRPETQFESTTKSLGSAIDSDVVEQVLLKETPKYPRWTWEDVAFPELSLVDHPDKWPLPNTQLLSTVPVLQAKLTCETLTVSGRQASRWQCVPVAGTKKQPLCGENQVHTGLVASSCAQLTSKFTLNYVWGTCSDDSTMSVLLCNETIVDADVHATFHTESLTIDTDSIPIVNISSQQTSDVQADITSAYGALDDVGADDDDLQGLDGFFRTLVLSRLEMSLERLGLPERQNAVIQAIRQQHGILGAQAISSDLMRRPLSSKARARATTTIPASVDYFIPRLTQSSVQTYVLVALLAFTFMFGLISIRTIPRGAPLPKSPGSIAAQASLLADSTLWWRLPDGAEWMADEDLARCLRRKTFQLGWNKGGGTQGRSYGIGIVQDEGKVARPTVVSETSAGSSGGLVAGRYISMAPGLYSYGDIPSYEKT</sequence>
<feature type="transmembrane region" description="Helical" evidence="2">
    <location>
        <begin position="192"/>
        <end position="215"/>
    </location>
</feature>
<dbReference type="Proteomes" id="UP000554235">
    <property type="component" value="Unassembled WGS sequence"/>
</dbReference>
<dbReference type="OrthoDB" id="5332281at2759"/>
<proteinExistence type="predicted"/>
<accession>A0A8H4PJD7</accession>
<evidence type="ECO:0000313" key="4">
    <source>
        <dbReference type="Proteomes" id="UP000554235"/>
    </source>
</evidence>
<evidence type="ECO:0000256" key="1">
    <source>
        <dbReference type="SAM" id="MobiDB-lite"/>
    </source>
</evidence>
<feature type="transmembrane region" description="Helical" evidence="2">
    <location>
        <begin position="567"/>
        <end position="592"/>
    </location>
</feature>
<evidence type="ECO:0000256" key="2">
    <source>
        <dbReference type="SAM" id="Phobius"/>
    </source>
</evidence>
<comment type="caution">
    <text evidence="3">The sequence shown here is derived from an EMBL/GenBank/DDBJ whole genome shotgun (WGS) entry which is preliminary data.</text>
</comment>
<dbReference type="InterPro" id="IPR021840">
    <property type="entry name" value="DUF3433"/>
</dbReference>
<dbReference type="PANTHER" id="PTHR37544:SF1">
    <property type="entry name" value="PHOSPHORIBOSYLAMINOIMIDAZOLE-SUCCINOCARBOXAMIDE SYNTHASE"/>
    <property type="match status" value="1"/>
</dbReference>
<evidence type="ECO:0000313" key="3">
    <source>
        <dbReference type="EMBL" id="KAF4464627.1"/>
    </source>
</evidence>
<dbReference type="EMBL" id="JAADYS010001164">
    <property type="protein sequence ID" value="KAF4464627.1"/>
    <property type="molecule type" value="Genomic_DNA"/>
</dbReference>
<keyword evidence="2" id="KW-0472">Membrane</keyword>
<feature type="transmembrane region" description="Helical" evidence="2">
    <location>
        <begin position="499"/>
        <end position="518"/>
    </location>
</feature>
<organism evidence="3 4">
    <name type="scientific">Fusarium albosuccineum</name>
    <dbReference type="NCBI Taxonomy" id="1237068"/>
    <lineage>
        <taxon>Eukaryota</taxon>
        <taxon>Fungi</taxon>
        <taxon>Dikarya</taxon>
        <taxon>Ascomycota</taxon>
        <taxon>Pezizomycotina</taxon>
        <taxon>Sordariomycetes</taxon>
        <taxon>Hypocreomycetidae</taxon>
        <taxon>Hypocreales</taxon>
        <taxon>Nectriaceae</taxon>
        <taxon>Fusarium</taxon>
        <taxon>Fusarium decemcellulare species complex</taxon>
    </lineage>
</organism>
<feature type="compositionally biased region" description="Pro residues" evidence="1">
    <location>
        <begin position="51"/>
        <end position="61"/>
    </location>
</feature>
<gene>
    <name evidence="3" type="ORF">FALBO_8535</name>
</gene>
<feature type="transmembrane region" description="Helical" evidence="2">
    <location>
        <begin position="227"/>
        <end position="244"/>
    </location>
</feature>
<dbReference type="PANTHER" id="PTHR37544">
    <property type="entry name" value="SPRAY-RELATED"/>
    <property type="match status" value="1"/>
</dbReference>
<feature type="transmembrane region" description="Helical" evidence="2">
    <location>
        <begin position="337"/>
        <end position="357"/>
    </location>
</feature>
<protein>
    <submittedName>
        <fullName evidence="3">Uncharacterized protein</fullName>
    </submittedName>
</protein>
<feature type="transmembrane region" description="Helical" evidence="2">
    <location>
        <begin position="301"/>
        <end position="325"/>
    </location>
</feature>
<feature type="compositionally biased region" description="Pro residues" evidence="1">
    <location>
        <begin position="91"/>
        <end position="103"/>
    </location>
</feature>
<name>A0A8H4PJD7_9HYPO</name>
<dbReference type="AlphaFoldDB" id="A0A8H4PJD7"/>
<keyword evidence="4" id="KW-1185">Reference proteome</keyword>
<reference evidence="3 4" key="1">
    <citation type="submission" date="2020-01" db="EMBL/GenBank/DDBJ databases">
        <title>Identification and distribution of gene clusters putatively required for synthesis of sphingolipid metabolism inhibitors in phylogenetically diverse species of the filamentous fungus Fusarium.</title>
        <authorList>
            <person name="Kim H.-S."/>
            <person name="Busman M."/>
            <person name="Brown D.W."/>
            <person name="Divon H."/>
            <person name="Uhlig S."/>
            <person name="Proctor R.H."/>
        </authorList>
    </citation>
    <scope>NUCLEOTIDE SEQUENCE [LARGE SCALE GENOMIC DNA]</scope>
    <source>
        <strain evidence="3 4">NRRL 20459</strain>
    </source>
</reference>
<feature type="region of interest" description="Disordered" evidence="1">
    <location>
        <begin position="32"/>
        <end position="134"/>
    </location>
</feature>
<feature type="compositionally biased region" description="Polar residues" evidence="1">
    <location>
        <begin position="109"/>
        <end position="120"/>
    </location>
</feature>
<dbReference type="Pfam" id="PF11915">
    <property type="entry name" value="DUF3433"/>
    <property type="match status" value="2"/>
</dbReference>
<feature type="compositionally biased region" description="Low complexity" evidence="1">
    <location>
        <begin position="67"/>
        <end position="90"/>
    </location>
</feature>